<name>A0A4S2MJ87_9PEZI</name>
<organism evidence="2 3">
    <name type="scientific">Ascodesmis nigricans</name>
    <dbReference type="NCBI Taxonomy" id="341454"/>
    <lineage>
        <taxon>Eukaryota</taxon>
        <taxon>Fungi</taxon>
        <taxon>Dikarya</taxon>
        <taxon>Ascomycota</taxon>
        <taxon>Pezizomycotina</taxon>
        <taxon>Pezizomycetes</taxon>
        <taxon>Pezizales</taxon>
        <taxon>Ascodesmidaceae</taxon>
        <taxon>Ascodesmis</taxon>
    </lineage>
</organism>
<feature type="region of interest" description="Disordered" evidence="1">
    <location>
        <begin position="27"/>
        <end position="57"/>
    </location>
</feature>
<protein>
    <submittedName>
        <fullName evidence="2">Uncharacterized protein</fullName>
    </submittedName>
</protein>
<gene>
    <name evidence="2" type="ORF">EX30DRAFT_344565</name>
</gene>
<reference evidence="2 3" key="1">
    <citation type="submission" date="2019-04" db="EMBL/GenBank/DDBJ databases">
        <title>Comparative genomics and transcriptomics to analyze fruiting body development in filamentous ascomycetes.</title>
        <authorList>
            <consortium name="DOE Joint Genome Institute"/>
            <person name="Lutkenhaus R."/>
            <person name="Traeger S."/>
            <person name="Breuer J."/>
            <person name="Kuo A."/>
            <person name="Lipzen A."/>
            <person name="Pangilinan J."/>
            <person name="Dilworth D."/>
            <person name="Sandor L."/>
            <person name="Poggeler S."/>
            <person name="Barry K."/>
            <person name="Grigoriev I.V."/>
            <person name="Nowrousian M."/>
        </authorList>
    </citation>
    <scope>NUCLEOTIDE SEQUENCE [LARGE SCALE GENOMIC DNA]</scope>
    <source>
        <strain evidence="2 3">CBS 389.68</strain>
    </source>
</reference>
<keyword evidence="3" id="KW-1185">Reference proteome</keyword>
<evidence type="ECO:0000313" key="3">
    <source>
        <dbReference type="Proteomes" id="UP000298138"/>
    </source>
</evidence>
<dbReference type="Proteomes" id="UP000298138">
    <property type="component" value="Unassembled WGS sequence"/>
</dbReference>
<proteinExistence type="predicted"/>
<dbReference type="EMBL" id="ML220164">
    <property type="protein sequence ID" value="TGZ76893.1"/>
    <property type="molecule type" value="Genomic_DNA"/>
</dbReference>
<dbReference type="AlphaFoldDB" id="A0A4S2MJ87"/>
<evidence type="ECO:0000256" key="1">
    <source>
        <dbReference type="SAM" id="MobiDB-lite"/>
    </source>
</evidence>
<sequence>MFACTSPLSSTSTVALALCPYPHPSEIPNLAPLKSTTTPPTTTTQRPFARPLHRPST</sequence>
<accession>A0A4S2MJ87</accession>
<evidence type="ECO:0000313" key="2">
    <source>
        <dbReference type="EMBL" id="TGZ76893.1"/>
    </source>
</evidence>
<dbReference type="InParanoid" id="A0A4S2MJ87"/>